<dbReference type="EMBL" id="LGFT01000021">
    <property type="protein sequence ID" value="KUK44573.1"/>
    <property type="molecule type" value="Genomic_DNA"/>
</dbReference>
<dbReference type="Proteomes" id="UP000053961">
    <property type="component" value="Unassembled WGS sequence"/>
</dbReference>
<dbReference type="Proteomes" id="UP000057043">
    <property type="component" value="Unassembled WGS sequence"/>
</dbReference>
<evidence type="ECO:0000259" key="1">
    <source>
        <dbReference type="Pfam" id="PF00534"/>
    </source>
</evidence>
<dbReference type="InterPro" id="IPR001296">
    <property type="entry name" value="Glyco_trans_1"/>
</dbReference>
<dbReference type="AlphaFoldDB" id="A0A117LFN6"/>
<dbReference type="Pfam" id="PF00534">
    <property type="entry name" value="Glycos_transf_1"/>
    <property type="match status" value="1"/>
</dbReference>
<dbReference type="GO" id="GO:0016757">
    <property type="term" value="F:glycosyltransferase activity"/>
    <property type="evidence" value="ECO:0007669"/>
    <property type="project" value="InterPro"/>
</dbReference>
<reference evidence="5 6" key="2">
    <citation type="journal article" date="2015" name="MBio">
        <title>Genome-Resolved Metagenomic Analysis Reveals Roles for Candidate Phyla and Other Microbial Community Members in Biogeochemical Transformations in Oil Reservoirs.</title>
        <authorList>
            <person name="Hu P."/>
            <person name="Tom L."/>
            <person name="Singh A."/>
            <person name="Thomas B.C."/>
            <person name="Baker B.J."/>
            <person name="Piceno Y.M."/>
            <person name="Andersen G.L."/>
            <person name="Banfield J.F."/>
        </authorList>
    </citation>
    <scope>NUCLEOTIDE SEQUENCE [LARGE SCALE GENOMIC DNA]</scope>
    <source>
        <strain evidence="3">57_489</strain>
    </source>
</reference>
<feature type="domain" description="Glycosyl transferase family 1" evidence="1">
    <location>
        <begin position="210"/>
        <end position="362"/>
    </location>
</feature>
<proteinExistence type="predicted"/>
<accession>A0A117LFN6</accession>
<dbReference type="PATRIC" id="fig|301375.6.peg.1408"/>
<dbReference type="Gene3D" id="3.40.50.2000">
    <property type="entry name" value="Glycogen Phosphorylase B"/>
    <property type="match status" value="2"/>
</dbReference>
<reference evidence="4" key="1">
    <citation type="journal article" date="2015" name="MBio">
        <title>Genome-resolved metagenomic analysis reveals roles for candidate phyla and other microbial community members in biogeochemical transformations in oil reservoirs.</title>
        <authorList>
            <person name="Hu P."/>
            <person name="Tom L."/>
            <person name="Singh A."/>
            <person name="Thomas B.C."/>
            <person name="Baker B.J."/>
            <person name="Piceno Y.M."/>
            <person name="Andersen G.L."/>
            <person name="Banfield J.F."/>
        </authorList>
    </citation>
    <scope>NUCLEOTIDE SEQUENCE [LARGE SCALE GENOMIC DNA]</scope>
    <source>
        <strain evidence="4">56_747</strain>
    </source>
</reference>
<dbReference type="EMBL" id="LGHB01000004">
    <property type="protein sequence ID" value="KUK97123.1"/>
    <property type="molecule type" value="Genomic_DNA"/>
</dbReference>
<sequence length="387" mass="43963">MRIGMLSWESLYSTKVGGVAPHVSELSEALARRGVEVHVFTPRGDFGSYDEINGVHYQRVDFDHSGDILAQMDRMCDAIFDRFGHVQKLFGNFDLLHGHDWHPVNALNKIRATYGIPYVITLHSTEWGRNGNNFSYEGVPREISHREWLAGYESAMAITTTQRMKDELMMLYQIPAEKIEIIPNGLIIGSFRRSVDPGRVKERYGIHPLAPVVLFCGRMNYQKGPCILVEAVPHILSRHWDAKFVFIGDGGMKPICEGRARELGVDGSCIFLGYTPGNVKEEWMNACDMICLPSRNEPFGIVVLEGWDAGKPVVATDAISIIKNFEDGLLAYIQPESIAWCINRLLDNPEEMEKLGRAGRERLEREFTWDEIARETEEVYSRILEKK</sequence>
<dbReference type="InterPro" id="IPR028098">
    <property type="entry name" value="Glyco_trans_4-like_N"/>
</dbReference>
<evidence type="ECO:0000313" key="6">
    <source>
        <dbReference type="Proteomes" id="UP000057043"/>
    </source>
</evidence>
<dbReference type="CDD" id="cd03801">
    <property type="entry name" value="GT4_PimA-like"/>
    <property type="match status" value="1"/>
</dbReference>
<feature type="domain" description="Glycosyltransferase subfamily 4-like N-terminal" evidence="2">
    <location>
        <begin position="16"/>
        <end position="185"/>
    </location>
</feature>
<comment type="caution">
    <text evidence="3">The sequence shown here is derived from an EMBL/GenBank/DDBJ whole genome shotgun (WGS) entry which is preliminary data.</text>
</comment>
<protein>
    <submittedName>
        <fullName evidence="3">Glycosyl transferase, group 1</fullName>
    </submittedName>
</protein>
<evidence type="ECO:0000313" key="5">
    <source>
        <dbReference type="Proteomes" id="UP000053961"/>
    </source>
</evidence>
<evidence type="ECO:0000259" key="2">
    <source>
        <dbReference type="Pfam" id="PF13439"/>
    </source>
</evidence>
<dbReference type="SUPFAM" id="SSF53756">
    <property type="entry name" value="UDP-Glycosyltransferase/glycogen phosphorylase"/>
    <property type="match status" value="1"/>
</dbReference>
<evidence type="ECO:0000313" key="4">
    <source>
        <dbReference type="EMBL" id="KUK97123.1"/>
    </source>
</evidence>
<keyword evidence="3" id="KW-0808">Transferase</keyword>
<dbReference type="PANTHER" id="PTHR12526">
    <property type="entry name" value="GLYCOSYLTRANSFERASE"/>
    <property type="match status" value="1"/>
</dbReference>
<dbReference type="Pfam" id="PF13439">
    <property type="entry name" value="Glyco_transf_4"/>
    <property type="match status" value="1"/>
</dbReference>
<evidence type="ECO:0000313" key="3">
    <source>
        <dbReference type="EMBL" id="KUK44573.1"/>
    </source>
</evidence>
<gene>
    <name evidence="3" type="ORF">XD72_1025</name>
    <name evidence="4" type="ORF">XE07_0508</name>
</gene>
<name>A0A117LFN6_9EURY</name>
<dbReference type="PANTHER" id="PTHR12526:SF625">
    <property type="entry name" value="PHOSPHATIDYLINOSITOL GLYCAN-CLASS A"/>
    <property type="match status" value="1"/>
</dbReference>
<organism evidence="3 6">
    <name type="scientific">Methanothrix harundinacea</name>
    <dbReference type="NCBI Taxonomy" id="301375"/>
    <lineage>
        <taxon>Archaea</taxon>
        <taxon>Methanobacteriati</taxon>
        <taxon>Methanobacteriota</taxon>
        <taxon>Stenosarchaea group</taxon>
        <taxon>Methanomicrobia</taxon>
        <taxon>Methanotrichales</taxon>
        <taxon>Methanotrichaceae</taxon>
        <taxon>Methanothrix</taxon>
    </lineage>
</organism>